<feature type="domain" description="RRM" evidence="4">
    <location>
        <begin position="77"/>
        <end position="154"/>
    </location>
</feature>
<name>A0ABR3B5T3_PHYBL</name>
<dbReference type="Pfam" id="PF13865">
    <property type="entry name" value="FoP_duplication"/>
    <property type="match status" value="1"/>
</dbReference>
<dbReference type="InterPro" id="IPR012677">
    <property type="entry name" value="Nucleotide-bd_a/b_plait_sf"/>
</dbReference>
<feature type="region of interest" description="Disordered" evidence="3">
    <location>
        <begin position="20"/>
        <end position="77"/>
    </location>
</feature>
<accession>A0ABR3B5T3</accession>
<dbReference type="PANTHER" id="PTHR19965">
    <property type="entry name" value="RNA AND EXPORT FACTOR BINDING PROTEIN"/>
    <property type="match status" value="1"/>
</dbReference>
<proteinExistence type="predicted"/>
<evidence type="ECO:0000256" key="2">
    <source>
        <dbReference type="PROSITE-ProRule" id="PRU00176"/>
    </source>
</evidence>
<dbReference type="InterPro" id="IPR025715">
    <property type="entry name" value="FoP_C"/>
</dbReference>
<dbReference type="Gene3D" id="3.30.70.330">
    <property type="match status" value="1"/>
</dbReference>
<keyword evidence="6" id="KW-1185">Reference proteome</keyword>
<comment type="caution">
    <text evidence="5">The sequence shown here is derived from an EMBL/GenBank/DDBJ whole genome shotgun (WGS) entry which is preliminary data.</text>
</comment>
<dbReference type="PANTHER" id="PTHR19965:SF35">
    <property type="entry name" value="RNA ANNEALING PROTEIN YRA1"/>
    <property type="match status" value="1"/>
</dbReference>
<feature type="compositionally biased region" description="Low complexity" evidence="3">
    <location>
        <begin position="20"/>
        <end position="35"/>
    </location>
</feature>
<evidence type="ECO:0000256" key="1">
    <source>
        <dbReference type="ARBA" id="ARBA00022884"/>
    </source>
</evidence>
<dbReference type="PROSITE" id="PS50102">
    <property type="entry name" value="RRM"/>
    <property type="match status" value="1"/>
</dbReference>
<evidence type="ECO:0000313" key="6">
    <source>
        <dbReference type="Proteomes" id="UP001448207"/>
    </source>
</evidence>
<evidence type="ECO:0000256" key="3">
    <source>
        <dbReference type="SAM" id="MobiDB-lite"/>
    </source>
</evidence>
<dbReference type="Proteomes" id="UP001448207">
    <property type="component" value="Unassembled WGS sequence"/>
</dbReference>
<gene>
    <name evidence="5" type="ORF">J3Q64DRAFT_1734439</name>
</gene>
<evidence type="ECO:0000259" key="4">
    <source>
        <dbReference type="PROSITE" id="PS50102"/>
    </source>
</evidence>
<dbReference type="CDD" id="cd12418">
    <property type="entry name" value="RRM_Aly_REF_like"/>
    <property type="match status" value="1"/>
</dbReference>
<keyword evidence="1 2" id="KW-0694">RNA-binding</keyword>
<dbReference type="InterPro" id="IPR000504">
    <property type="entry name" value="RRM_dom"/>
</dbReference>
<evidence type="ECO:0000313" key="5">
    <source>
        <dbReference type="EMBL" id="KAL0087789.1"/>
    </source>
</evidence>
<feature type="compositionally biased region" description="Basic residues" evidence="3">
    <location>
        <begin position="193"/>
        <end position="205"/>
    </location>
</feature>
<organism evidence="5 6">
    <name type="scientific">Phycomyces blakesleeanus</name>
    <dbReference type="NCBI Taxonomy" id="4837"/>
    <lineage>
        <taxon>Eukaryota</taxon>
        <taxon>Fungi</taxon>
        <taxon>Fungi incertae sedis</taxon>
        <taxon>Mucoromycota</taxon>
        <taxon>Mucoromycotina</taxon>
        <taxon>Mucoromycetes</taxon>
        <taxon>Mucorales</taxon>
        <taxon>Phycomycetaceae</taxon>
        <taxon>Phycomyces</taxon>
    </lineage>
</organism>
<protein>
    <recommendedName>
        <fullName evidence="4">RRM domain-containing protein</fullName>
    </recommendedName>
</protein>
<dbReference type="InterPro" id="IPR051229">
    <property type="entry name" value="ALYREF_mRNA_export"/>
</dbReference>
<dbReference type="InterPro" id="IPR035979">
    <property type="entry name" value="RBD_domain_sf"/>
</dbReference>
<reference evidence="5 6" key="1">
    <citation type="submission" date="2024-04" db="EMBL/GenBank/DDBJ databases">
        <title>Symmetric and asymmetric DNA N6-adenine methylation regulates different biological responses in Mucorales.</title>
        <authorList>
            <consortium name="Lawrence Berkeley National Laboratory"/>
            <person name="Lax C."/>
            <person name="Mondo S.J."/>
            <person name="Osorio-Concepcion M."/>
            <person name="Muszewska A."/>
            <person name="Corrochano-Luque M."/>
            <person name="Gutierrez G."/>
            <person name="Riley R."/>
            <person name="Lipzen A."/>
            <person name="Guo J."/>
            <person name="Hundley H."/>
            <person name="Amirebrahimi M."/>
            <person name="Ng V."/>
            <person name="Lorenzo-Gutierrez D."/>
            <person name="Binder U."/>
            <person name="Yang J."/>
            <person name="Song Y."/>
            <person name="Canovas D."/>
            <person name="Navarro E."/>
            <person name="Freitag M."/>
            <person name="Gabaldon T."/>
            <person name="Grigoriev I.V."/>
            <person name="Corrochano L.M."/>
            <person name="Nicolas F.E."/>
            <person name="Garre V."/>
        </authorList>
    </citation>
    <scope>NUCLEOTIDE SEQUENCE [LARGE SCALE GENOMIC DNA]</scope>
    <source>
        <strain evidence="5 6">L51</strain>
    </source>
</reference>
<sequence>MSIATGPLDMSLDEVISQNRMNRKNNNSNNNNNRSTRGGIQKKGGRPSRNNSFSPNVSRNSRMAVTRPAPAARGPRNNLVVSNLHPRVTEKDLYELFGQMGTVKRAFLHIGPTGRSAGIADIVFSQASDAERARITYNSVELDGRPMKISFATVVGSVVAQPTRQPLRNQDRRQNNNNNNNNTSYNNNGNGRRGGRGGLSKRRETRPKASEQDLDAQMDSYMAVPNEDIVMG</sequence>
<feature type="region of interest" description="Disordered" evidence="3">
    <location>
        <begin position="161"/>
        <end position="232"/>
    </location>
</feature>
<dbReference type="SMART" id="SM00360">
    <property type="entry name" value="RRM"/>
    <property type="match status" value="1"/>
</dbReference>
<dbReference type="EMBL" id="JBCLYO010000006">
    <property type="protein sequence ID" value="KAL0087789.1"/>
    <property type="molecule type" value="Genomic_DNA"/>
</dbReference>
<dbReference type="Pfam" id="PF00076">
    <property type="entry name" value="RRM_1"/>
    <property type="match status" value="1"/>
</dbReference>
<feature type="compositionally biased region" description="Polar residues" evidence="3">
    <location>
        <begin position="48"/>
        <end position="63"/>
    </location>
</feature>
<dbReference type="SMART" id="SM01218">
    <property type="entry name" value="FoP_duplication"/>
    <property type="match status" value="1"/>
</dbReference>
<feature type="compositionally biased region" description="Low complexity" evidence="3">
    <location>
        <begin position="175"/>
        <end position="190"/>
    </location>
</feature>
<dbReference type="SUPFAM" id="SSF54928">
    <property type="entry name" value="RNA-binding domain, RBD"/>
    <property type="match status" value="1"/>
</dbReference>